<dbReference type="Proteomes" id="UP000789860">
    <property type="component" value="Unassembled WGS sequence"/>
</dbReference>
<name>A0ACA9LZ34_9GLOM</name>
<reference evidence="1" key="1">
    <citation type="submission" date="2021-06" db="EMBL/GenBank/DDBJ databases">
        <authorList>
            <person name="Kallberg Y."/>
            <person name="Tangrot J."/>
            <person name="Rosling A."/>
        </authorList>
    </citation>
    <scope>NUCLEOTIDE SEQUENCE</scope>
    <source>
        <strain evidence="1">AU212A</strain>
    </source>
</reference>
<protein>
    <submittedName>
        <fullName evidence="1">7374_t:CDS:1</fullName>
    </submittedName>
</protein>
<gene>
    <name evidence="1" type="ORF">SCALOS_LOCUS5136</name>
</gene>
<evidence type="ECO:0000313" key="2">
    <source>
        <dbReference type="Proteomes" id="UP000789860"/>
    </source>
</evidence>
<keyword evidence="2" id="KW-1185">Reference proteome</keyword>
<comment type="caution">
    <text evidence="1">The sequence shown here is derived from an EMBL/GenBank/DDBJ whole genome shotgun (WGS) entry which is preliminary data.</text>
</comment>
<feature type="non-terminal residue" evidence="1">
    <location>
        <position position="1"/>
    </location>
</feature>
<dbReference type="EMBL" id="CAJVPM010007887">
    <property type="protein sequence ID" value="CAG8549780.1"/>
    <property type="molecule type" value="Genomic_DNA"/>
</dbReference>
<sequence length="368" mass="41085">SYGLFTISQRSYVTDFSTVKPDIKLLAKLRQETQISITKAKEALIKHNNDYDKATAWLLEDSKISGAEKAEKLKGRTAKEGLVAVVTSKFGEKFGKFNESNFILGSRGAIVEVNCETDFVSRNALFQQFTIQVASTSLLFPIQSTSDISNLTAKIVPIPLDPLYSTPLFPHPSTSSLHVINNSQPISTKDSLTELIGKLGENISIRRVETVNFDIEKLSSKIANDEGWVVITGGYVHGGNDAYTGKIAALVVLEARGVNQKNKILQRGQLNYSQSIIDILSKLARDLARQVVGFNPKYISYDHMKMLGKEKKEIDDFLKDLILTEQDFIAATNQITVGQQIKKLKNDFYIEIKILEFKRWVCGEDITI</sequence>
<evidence type="ECO:0000313" key="1">
    <source>
        <dbReference type="EMBL" id="CAG8549780.1"/>
    </source>
</evidence>
<accession>A0ACA9LZ34</accession>
<proteinExistence type="predicted"/>
<organism evidence="1 2">
    <name type="scientific">Scutellospora calospora</name>
    <dbReference type="NCBI Taxonomy" id="85575"/>
    <lineage>
        <taxon>Eukaryota</taxon>
        <taxon>Fungi</taxon>
        <taxon>Fungi incertae sedis</taxon>
        <taxon>Mucoromycota</taxon>
        <taxon>Glomeromycotina</taxon>
        <taxon>Glomeromycetes</taxon>
        <taxon>Diversisporales</taxon>
        <taxon>Gigasporaceae</taxon>
        <taxon>Scutellospora</taxon>
    </lineage>
</organism>